<dbReference type="GO" id="GO:0004040">
    <property type="term" value="F:amidase activity"/>
    <property type="evidence" value="ECO:0007669"/>
    <property type="project" value="UniProtKB-EC"/>
</dbReference>
<dbReference type="NCBIfam" id="NF006006">
    <property type="entry name" value="PRK08137.1"/>
    <property type="match status" value="1"/>
</dbReference>
<keyword evidence="3" id="KW-1185">Reference proteome</keyword>
<dbReference type="EC" id="3.5.1.4" evidence="2"/>
<organism evidence="2 3">
    <name type="scientific">Kinneretia aquatilis</name>
    <dbReference type="NCBI Taxonomy" id="2070761"/>
    <lineage>
        <taxon>Bacteria</taxon>
        <taxon>Pseudomonadati</taxon>
        <taxon>Pseudomonadota</taxon>
        <taxon>Betaproteobacteria</taxon>
        <taxon>Burkholderiales</taxon>
        <taxon>Sphaerotilaceae</taxon>
        <taxon>Roseateles</taxon>
    </lineage>
</organism>
<dbReference type="PANTHER" id="PTHR42678">
    <property type="entry name" value="AMIDASE"/>
    <property type="match status" value="1"/>
</dbReference>
<dbReference type="Proteomes" id="UP000235916">
    <property type="component" value="Unassembled WGS sequence"/>
</dbReference>
<dbReference type="Pfam" id="PF01425">
    <property type="entry name" value="Amidase"/>
    <property type="match status" value="1"/>
</dbReference>
<dbReference type="PANTHER" id="PTHR42678:SF34">
    <property type="entry name" value="OS04G0183300 PROTEIN"/>
    <property type="match status" value="1"/>
</dbReference>
<dbReference type="AlphaFoldDB" id="A0A2N8L2P8"/>
<reference evidence="2 3" key="1">
    <citation type="submission" date="2018-01" db="EMBL/GenBank/DDBJ databases">
        <title>Draft genome sequence of Paucibacter aquatile CR182 isolated from freshwater of the Nakdong River.</title>
        <authorList>
            <person name="Choi A."/>
            <person name="Chung E.J."/>
        </authorList>
    </citation>
    <scope>NUCLEOTIDE SEQUENCE [LARGE SCALE GENOMIC DNA]</scope>
    <source>
        <strain evidence="2 3">CR182</strain>
    </source>
</reference>
<dbReference type="RefSeq" id="WP_102766109.1">
    <property type="nucleotide sequence ID" value="NZ_POSP01000001.1"/>
</dbReference>
<dbReference type="InterPro" id="IPR036928">
    <property type="entry name" value="AS_sf"/>
</dbReference>
<evidence type="ECO:0000313" key="2">
    <source>
        <dbReference type="EMBL" id="PND39975.1"/>
    </source>
</evidence>
<sequence length="539" mass="56757">MNAPANFLNRRGFVAGSLTLGAGLAQAGAASQLPVAPMPSARFDALDLQAIQQGLAGGQLSCESLTRHYLRRINTLDRQGPQLRSVIELNPHALAEAQALDRERRDKRRGPRGPLHGVPVLIKDNIATADAMSTTAGSLMLAGLHASRDAFLVTRLRAAGALILGKTNLSEWANIRSSRSTSGWSSRGGQTRHPHVLARNPSGSSSGSAVAVAAGLCALAVGTETDGSITSPASICGIVGLKPTVGLVSRSGIIPISASQDTAGPMTRHVRDAAALLQVLAAPDTEDRATAAAPKPVDYLAGLRKDALRGARIGVLRSAQPPQPQVNALFEEALAVLKAQGAVLVDQDLKIPHQEKYGESEFAVLLHELKVGLAEYLATYQADAPAKDLAGLIEWNKAHAKTVMPFFDQETLEAAQATQGLEAEAYRQALETCQRYARKEGLDALFAEHQLDAVVAPTGGLAWLTDPLLGDHFSGGGFISPFAVAGYPHLTVPMGLVSELPAGISFGGLAWQEAKILAYGYAYEQASLKRAAPKFLSKV</sequence>
<protein>
    <submittedName>
        <fullName evidence="2">Amidase</fullName>
        <ecNumber evidence="2">3.5.1.4</ecNumber>
    </submittedName>
</protein>
<proteinExistence type="predicted"/>
<dbReference type="Gene3D" id="3.90.1300.10">
    <property type="entry name" value="Amidase signature (AS) domain"/>
    <property type="match status" value="1"/>
</dbReference>
<gene>
    <name evidence="2" type="ORF">C1O66_00795</name>
</gene>
<dbReference type="InterPro" id="IPR023631">
    <property type="entry name" value="Amidase_dom"/>
</dbReference>
<evidence type="ECO:0000259" key="1">
    <source>
        <dbReference type="Pfam" id="PF01425"/>
    </source>
</evidence>
<comment type="caution">
    <text evidence="2">The sequence shown here is derived from an EMBL/GenBank/DDBJ whole genome shotgun (WGS) entry which is preliminary data.</text>
</comment>
<dbReference type="SUPFAM" id="SSF75304">
    <property type="entry name" value="Amidase signature (AS) enzymes"/>
    <property type="match status" value="1"/>
</dbReference>
<keyword evidence="2" id="KW-0378">Hydrolase</keyword>
<evidence type="ECO:0000313" key="3">
    <source>
        <dbReference type="Proteomes" id="UP000235916"/>
    </source>
</evidence>
<dbReference type="OrthoDB" id="9811471at2"/>
<feature type="domain" description="Amidase" evidence="1">
    <location>
        <begin position="65"/>
        <end position="517"/>
    </location>
</feature>
<dbReference type="PROSITE" id="PS51318">
    <property type="entry name" value="TAT"/>
    <property type="match status" value="1"/>
</dbReference>
<dbReference type="EMBL" id="POSP01000001">
    <property type="protein sequence ID" value="PND39975.1"/>
    <property type="molecule type" value="Genomic_DNA"/>
</dbReference>
<name>A0A2N8L2P8_9BURK</name>
<accession>A0A2N8L2P8</accession>
<dbReference type="InterPro" id="IPR006311">
    <property type="entry name" value="TAT_signal"/>
</dbReference>